<evidence type="ECO:0000256" key="2">
    <source>
        <dbReference type="ARBA" id="ARBA00022741"/>
    </source>
</evidence>
<evidence type="ECO:0000256" key="3">
    <source>
        <dbReference type="ARBA" id="ARBA00022748"/>
    </source>
</evidence>
<keyword evidence="4 8" id="KW-0067">ATP-binding</keyword>
<keyword evidence="9" id="KW-1185">Reference proteome</keyword>
<dbReference type="PROSITE" id="PS50893">
    <property type="entry name" value="ABC_TRANSPORTER_2"/>
    <property type="match status" value="1"/>
</dbReference>
<keyword evidence="3" id="KW-0201">Cytochrome c-type biogenesis</keyword>
<dbReference type="InterPro" id="IPR003593">
    <property type="entry name" value="AAA+_ATPase"/>
</dbReference>
<dbReference type="PANTHER" id="PTHR43499">
    <property type="entry name" value="ABC TRANSPORTER I FAMILY MEMBER 1"/>
    <property type="match status" value="1"/>
</dbReference>
<dbReference type="PATRIC" id="fig|161398.10.peg.982"/>
<dbReference type="STRING" id="161398.PP2015_965"/>
<keyword evidence="2" id="KW-0547">Nucleotide-binding</keyword>
<evidence type="ECO:0000256" key="5">
    <source>
        <dbReference type="ARBA" id="ARBA00022967"/>
    </source>
</evidence>
<protein>
    <submittedName>
        <fullName evidence="8">Cytochrome c biogenesis ATP-binding export protein CcmA</fullName>
    </submittedName>
</protein>
<keyword evidence="1" id="KW-0813">Transport</keyword>
<dbReference type="RefSeq" id="WP_083496520.1">
    <property type="nucleotide sequence ID" value="NZ_CP013187.1"/>
</dbReference>
<organism evidence="8 9">
    <name type="scientific">Pseudoalteromonas phenolica</name>
    <dbReference type="NCBI Taxonomy" id="161398"/>
    <lineage>
        <taxon>Bacteria</taxon>
        <taxon>Pseudomonadati</taxon>
        <taxon>Pseudomonadota</taxon>
        <taxon>Gammaproteobacteria</taxon>
        <taxon>Alteromonadales</taxon>
        <taxon>Pseudoalteromonadaceae</taxon>
        <taxon>Pseudoalteromonas</taxon>
    </lineage>
</organism>
<keyword evidence="5" id="KW-1278">Translocase</keyword>
<accession>A0A0S2JZN2</accession>
<sequence>MVDYRPILRTENTNLLEVKSVTCVKQERCLFEALSFTLGSGKIMQIEGPNGAGKTSLLRILSGFAQPEEGEVLFEQRSINDYYDEFAAELLFIGHKTGVNTQLTAFENVCHWLRVHGYNDESQVYDLLGKLGLVGLEDVPVRTLSAGQQRRVALVRLWLNSSKLWILDEPFTALDKKGVAMLQCRFNEHLEQGGSILLTTHQDLTQHFEQLQTLVLEYRH</sequence>
<dbReference type="EMBL" id="CP013187">
    <property type="protein sequence ID" value="ALO41483.1"/>
    <property type="molecule type" value="Genomic_DNA"/>
</dbReference>
<dbReference type="NCBIfam" id="TIGR01189">
    <property type="entry name" value="ccmA"/>
    <property type="match status" value="1"/>
</dbReference>
<dbReference type="PROSITE" id="PS00211">
    <property type="entry name" value="ABC_TRANSPORTER_1"/>
    <property type="match status" value="1"/>
</dbReference>
<dbReference type="AlphaFoldDB" id="A0A0S2JZN2"/>
<evidence type="ECO:0000313" key="8">
    <source>
        <dbReference type="EMBL" id="ALO41483.1"/>
    </source>
</evidence>
<dbReference type="InterPro" id="IPR017871">
    <property type="entry name" value="ABC_transporter-like_CS"/>
</dbReference>
<dbReference type="KEGG" id="pphe:PP2015_965"/>
<dbReference type="SUPFAM" id="SSF52540">
    <property type="entry name" value="P-loop containing nucleoside triphosphate hydrolases"/>
    <property type="match status" value="1"/>
</dbReference>
<dbReference type="Gene3D" id="3.40.50.300">
    <property type="entry name" value="P-loop containing nucleotide triphosphate hydrolases"/>
    <property type="match status" value="1"/>
</dbReference>
<reference evidence="8 9" key="1">
    <citation type="submission" date="2015-11" db="EMBL/GenBank/DDBJ databases">
        <authorList>
            <person name="Zhang Y."/>
            <person name="Guo Z."/>
        </authorList>
    </citation>
    <scope>NUCLEOTIDE SEQUENCE [LARGE SCALE GENOMIC DNA]</scope>
    <source>
        <strain evidence="8 9">KCTC 12086</strain>
    </source>
</reference>
<dbReference type="InterPro" id="IPR005895">
    <property type="entry name" value="ABC_transptr_haem_export_CcmA"/>
</dbReference>
<dbReference type="Pfam" id="PF00005">
    <property type="entry name" value="ABC_tran"/>
    <property type="match status" value="1"/>
</dbReference>
<dbReference type="PANTHER" id="PTHR43499:SF1">
    <property type="entry name" value="ABC TRANSPORTER I FAMILY MEMBER 1"/>
    <property type="match status" value="1"/>
</dbReference>
<evidence type="ECO:0000256" key="4">
    <source>
        <dbReference type="ARBA" id="ARBA00022840"/>
    </source>
</evidence>
<dbReference type="GO" id="GO:0017004">
    <property type="term" value="P:cytochrome complex assembly"/>
    <property type="evidence" value="ECO:0007669"/>
    <property type="project" value="UniProtKB-KW"/>
</dbReference>
<evidence type="ECO:0000256" key="1">
    <source>
        <dbReference type="ARBA" id="ARBA00022448"/>
    </source>
</evidence>
<dbReference type="InterPro" id="IPR003439">
    <property type="entry name" value="ABC_transporter-like_ATP-bd"/>
</dbReference>
<name>A0A0S2JZN2_9GAMM</name>
<evidence type="ECO:0000313" key="9">
    <source>
        <dbReference type="Proteomes" id="UP000061457"/>
    </source>
</evidence>
<dbReference type="GO" id="GO:0016887">
    <property type="term" value="F:ATP hydrolysis activity"/>
    <property type="evidence" value="ECO:0007669"/>
    <property type="project" value="InterPro"/>
</dbReference>
<keyword evidence="6" id="KW-0472">Membrane</keyword>
<dbReference type="InterPro" id="IPR027417">
    <property type="entry name" value="P-loop_NTPase"/>
</dbReference>
<dbReference type="SMART" id="SM00382">
    <property type="entry name" value="AAA"/>
    <property type="match status" value="1"/>
</dbReference>
<feature type="domain" description="ABC transporter" evidence="7">
    <location>
        <begin position="16"/>
        <end position="220"/>
    </location>
</feature>
<dbReference type="NCBIfam" id="NF010061">
    <property type="entry name" value="PRK13538.1"/>
    <property type="match status" value="1"/>
</dbReference>
<evidence type="ECO:0000259" key="7">
    <source>
        <dbReference type="PROSITE" id="PS50893"/>
    </source>
</evidence>
<proteinExistence type="predicted"/>
<evidence type="ECO:0000256" key="6">
    <source>
        <dbReference type="ARBA" id="ARBA00023136"/>
    </source>
</evidence>
<dbReference type="GO" id="GO:0022857">
    <property type="term" value="F:transmembrane transporter activity"/>
    <property type="evidence" value="ECO:0007669"/>
    <property type="project" value="InterPro"/>
</dbReference>
<dbReference type="GO" id="GO:0005524">
    <property type="term" value="F:ATP binding"/>
    <property type="evidence" value="ECO:0007669"/>
    <property type="project" value="UniProtKB-KW"/>
</dbReference>
<gene>
    <name evidence="8" type="ORF">PP2015_965</name>
</gene>
<dbReference type="Proteomes" id="UP000061457">
    <property type="component" value="Chromosome I"/>
</dbReference>